<feature type="transmembrane region" description="Helical" evidence="1">
    <location>
        <begin position="106"/>
        <end position="127"/>
    </location>
</feature>
<evidence type="ECO:0000313" key="3">
    <source>
        <dbReference type="Proteomes" id="UP000294927"/>
    </source>
</evidence>
<protein>
    <submittedName>
        <fullName evidence="2">Uncharacterized protein</fullName>
    </submittedName>
</protein>
<keyword evidence="1" id="KW-0472">Membrane</keyword>
<keyword evidence="1" id="KW-1133">Transmembrane helix</keyword>
<proteinExistence type="predicted"/>
<reference evidence="2 3" key="1">
    <citation type="submission" date="2019-03" db="EMBL/GenBank/DDBJ databases">
        <title>Genomic Encyclopedia of Archaeal and Bacterial Type Strains, Phase II (KMG-II): from individual species to whole genera.</title>
        <authorList>
            <person name="Goeker M."/>
        </authorList>
    </citation>
    <scope>NUCLEOTIDE SEQUENCE [LARGE SCALE GENOMIC DNA]</scope>
    <source>
        <strain evidence="2 3">DSM 45499</strain>
    </source>
</reference>
<evidence type="ECO:0000313" key="2">
    <source>
        <dbReference type="EMBL" id="TDV57435.1"/>
    </source>
</evidence>
<feature type="transmembrane region" description="Helical" evidence="1">
    <location>
        <begin position="147"/>
        <end position="165"/>
    </location>
</feature>
<feature type="transmembrane region" description="Helical" evidence="1">
    <location>
        <begin position="78"/>
        <end position="99"/>
    </location>
</feature>
<dbReference type="EMBL" id="SOCP01000001">
    <property type="protein sequence ID" value="TDV57435.1"/>
    <property type="molecule type" value="Genomic_DNA"/>
</dbReference>
<keyword evidence="3" id="KW-1185">Reference proteome</keyword>
<name>A0A4R7W5C1_9PSEU</name>
<dbReference type="Proteomes" id="UP000294927">
    <property type="component" value="Unassembled WGS sequence"/>
</dbReference>
<dbReference type="AlphaFoldDB" id="A0A4R7W5C1"/>
<evidence type="ECO:0000256" key="1">
    <source>
        <dbReference type="SAM" id="Phobius"/>
    </source>
</evidence>
<comment type="caution">
    <text evidence="2">The sequence shown here is derived from an EMBL/GenBank/DDBJ whole genome shotgun (WGS) entry which is preliminary data.</text>
</comment>
<dbReference type="RefSeq" id="WP_133900712.1">
    <property type="nucleotide sequence ID" value="NZ_SOCP01000001.1"/>
</dbReference>
<dbReference type="OrthoDB" id="9977991at2"/>
<sequence length="171" mass="18202">MPDDRIDKLEKSLAYLRKRLDEVERGQRHDRGALGYALTACTVAGALGVLTATTWRSASDSDGHLDQATTLWGMVPEGWQAVVTLALVLLTAGGSLAAFTGESGRATHIFFVVAALVTIIAIVFLVGQVEPDGFYDPEDTDVGTGRWLSGLACLVLAVVHGAKAGERPPRR</sequence>
<organism evidence="2 3">
    <name type="scientific">Actinophytocola oryzae</name>
    <dbReference type="NCBI Taxonomy" id="502181"/>
    <lineage>
        <taxon>Bacteria</taxon>
        <taxon>Bacillati</taxon>
        <taxon>Actinomycetota</taxon>
        <taxon>Actinomycetes</taxon>
        <taxon>Pseudonocardiales</taxon>
        <taxon>Pseudonocardiaceae</taxon>
    </lineage>
</organism>
<keyword evidence="1" id="KW-0812">Transmembrane</keyword>
<gene>
    <name evidence="2" type="ORF">CLV71_101306</name>
</gene>
<accession>A0A4R7W5C1</accession>
<feature type="transmembrane region" description="Helical" evidence="1">
    <location>
        <begin position="34"/>
        <end position="58"/>
    </location>
</feature>